<dbReference type="InterPro" id="IPR011990">
    <property type="entry name" value="TPR-like_helical_dom_sf"/>
</dbReference>
<protein>
    <submittedName>
        <fullName evidence="1">TPR repeat-containing protein</fullName>
    </submittedName>
</protein>
<dbReference type="InterPro" id="IPR019734">
    <property type="entry name" value="TPR_rpt"/>
</dbReference>
<proteinExistence type="predicted"/>
<reference evidence="1 2" key="1">
    <citation type="journal article" date="2015" name="Genome Announc.">
        <title>Expanding the biotechnology potential of lactobacilli through comparative genomics of 213 strains and associated genera.</title>
        <authorList>
            <person name="Sun Z."/>
            <person name="Harris H.M."/>
            <person name="McCann A."/>
            <person name="Guo C."/>
            <person name="Argimon S."/>
            <person name="Zhang W."/>
            <person name="Yang X."/>
            <person name="Jeffery I.B."/>
            <person name="Cooney J.C."/>
            <person name="Kagawa T.F."/>
            <person name="Liu W."/>
            <person name="Song Y."/>
            <person name="Salvetti E."/>
            <person name="Wrobel A."/>
            <person name="Rasinkangas P."/>
            <person name="Parkhill J."/>
            <person name="Rea M.C."/>
            <person name="O'Sullivan O."/>
            <person name="Ritari J."/>
            <person name="Douillard F.P."/>
            <person name="Paul Ross R."/>
            <person name="Yang R."/>
            <person name="Briner A.E."/>
            <person name="Felis G.E."/>
            <person name="de Vos W.M."/>
            <person name="Barrangou R."/>
            <person name="Klaenhammer T.R."/>
            <person name="Caufield P.W."/>
            <person name="Cui Y."/>
            <person name="Zhang H."/>
            <person name="O'Toole P.W."/>
        </authorList>
    </citation>
    <scope>NUCLEOTIDE SEQUENCE [LARGE SCALE GENOMIC DNA]</scope>
    <source>
        <strain evidence="1 2">DSM 23026</strain>
    </source>
</reference>
<sequence>MKSKKTTEQVHKLVTEIDNDPDNYQTYYDLCMLLINEESFDQAEQLLNQSLVKFKSNDQARSLFEYGIGILLYTNQMYEKAIPVFKLVDDPKLQHDAYLMTAQSYYALSQYKMAFAFALTASEGHKQDPDTNKLLGDIQLATGDLKSARDYYDTALKNDHSNELVFNRGIVEAGLEEGNSINNKYFDQVKRADPKYFENAKQKLEDINKLITNKEN</sequence>
<dbReference type="AlphaFoldDB" id="A0A0R2NQW5"/>
<dbReference type="SMART" id="SM00028">
    <property type="entry name" value="TPR"/>
    <property type="match status" value="3"/>
</dbReference>
<comment type="caution">
    <text evidence="1">The sequence shown here is derived from an EMBL/GenBank/DDBJ whole genome shotgun (WGS) entry which is preliminary data.</text>
</comment>
<dbReference type="Proteomes" id="UP000051249">
    <property type="component" value="Unassembled WGS sequence"/>
</dbReference>
<dbReference type="RefSeq" id="WP_057798588.1">
    <property type="nucleotide sequence ID" value="NZ_BJZZ01000036.1"/>
</dbReference>
<dbReference type="PATRIC" id="fig|480391.4.peg.1695"/>
<organism evidence="1 2">
    <name type="scientific">Pediococcus argentinicus</name>
    <dbReference type="NCBI Taxonomy" id="480391"/>
    <lineage>
        <taxon>Bacteria</taxon>
        <taxon>Bacillati</taxon>
        <taxon>Bacillota</taxon>
        <taxon>Bacilli</taxon>
        <taxon>Lactobacillales</taxon>
        <taxon>Lactobacillaceae</taxon>
        <taxon>Pediococcus</taxon>
    </lineage>
</organism>
<evidence type="ECO:0000313" key="1">
    <source>
        <dbReference type="EMBL" id="KRO25578.1"/>
    </source>
</evidence>
<dbReference type="SUPFAM" id="SSF48452">
    <property type="entry name" value="TPR-like"/>
    <property type="match status" value="1"/>
</dbReference>
<gene>
    <name evidence="1" type="ORF">IV88_GL001658</name>
</gene>
<keyword evidence="2" id="KW-1185">Reference proteome</keyword>
<accession>A0A0R2NQW5</accession>
<name>A0A0R2NQW5_9LACO</name>
<dbReference type="EMBL" id="JQCQ01000008">
    <property type="protein sequence ID" value="KRO25578.1"/>
    <property type="molecule type" value="Genomic_DNA"/>
</dbReference>
<dbReference type="Gene3D" id="1.25.40.10">
    <property type="entry name" value="Tetratricopeptide repeat domain"/>
    <property type="match status" value="1"/>
</dbReference>
<evidence type="ECO:0000313" key="2">
    <source>
        <dbReference type="Proteomes" id="UP000051249"/>
    </source>
</evidence>